<keyword evidence="3" id="KW-1185">Reference proteome</keyword>
<comment type="caution">
    <text evidence="2">The sequence shown here is derived from an EMBL/GenBank/DDBJ whole genome shotgun (WGS) entry which is preliminary data.</text>
</comment>
<reference evidence="2 3" key="1">
    <citation type="submission" date="2023-01" db="EMBL/GenBank/DDBJ databases">
        <authorList>
            <person name="Whitehead M."/>
        </authorList>
    </citation>
    <scope>NUCLEOTIDE SEQUENCE [LARGE SCALE GENOMIC DNA]</scope>
</reference>
<keyword evidence="1" id="KW-1133">Transmembrane helix</keyword>
<feature type="transmembrane region" description="Helical" evidence="1">
    <location>
        <begin position="20"/>
        <end position="39"/>
    </location>
</feature>
<evidence type="ECO:0000256" key="1">
    <source>
        <dbReference type="SAM" id="Phobius"/>
    </source>
</evidence>
<proteinExistence type="predicted"/>
<evidence type="ECO:0000313" key="3">
    <source>
        <dbReference type="Proteomes" id="UP001160148"/>
    </source>
</evidence>
<gene>
    <name evidence="2" type="ORF">MEUPH1_LOCUS7646</name>
</gene>
<dbReference type="EMBL" id="CARXXK010000001">
    <property type="protein sequence ID" value="CAI6351285.1"/>
    <property type="molecule type" value="Genomic_DNA"/>
</dbReference>
<dbReference type="AlphaFoldDB" id="A0AAV0W606"/>
<evidence type="ECO:0000313" key="2">
    <source>
        <dbReference type="EMBL" id="CAI6351285.1"/>
    </source>
</evidence>
<keyword evidence="1" id="KW-0812">Transmembrane</keyword>
<dbReference type="Proteomes" id="UP001160148">
    <property type="component" value="Unassembled WGS sequence"/>
</dbReference>
<feature type="transmembrane region" description="Helical" evidence="1">
    <location>
        <begin position="125"/>
        <end position="147"/>
    </location>
</feature>
<organism evidence="2 3">
    <name type="scientific">Macrosiphum euphorbiae</name>
    <name type="common">potato aphid</name>
    <dbReference type="NCBI Taxonomy" id="13131"/>
    <lineage>
        <taxon>Eukaryota</taxon>
        <taxon>Metazoa</taxon>
        <taxon>Ecdysozoa</taxon>
        <taxon>Arthropoda</taxon>
        <taxon>Hexapoda</taxon>
        <taxon>Insecta</taxon>
        <taxon>Pterygota</taxon>
        <taxon>Neoptera</taxon>
        <taxon>Paraneoptera</taxon>
        <taxon>Hemiptera</taxon>
        <taxon>Sternorrhyncha</taxon>
        <taxon>Aphidomorpha</taxon>
        <taxon>Aphidoidea</taxon>
        <taxon>Aphididae</taxon>
        <taxon>Macrosiphini</taxon>
        <taxon>Macrosiphum</taxon>
    </lineage>
</organism>
<sequence>MLVNLYFTTLVLDVGETDISLPKFVFNIFVKLIFVLFVLRYSSPKRSWFVEEEMGRKLQGSKDTYDIDNLISPIYAMTVAGTGMSSAGWMGYKAVPVDEPKPARTPLFLIDNGLSAKTLDAMLHIFIICLVLFIIINCMCKFVWLFLK</sequence>
<accession>A0AAV0W606</accession>
<name>A0AAV0W606_9HEMI</name>
<keyword evidence="1" id="KW-0472">Membrane</keyword>
<protein>
    <submittedName>
        <fullName evidence="2">Uncharacterized protein</fullName>
    </submittedName>
</protein>